<dbReference type="PRINTS" id="PR00598">
    <property type="entry name" value="HTHMARR"/>
</dbReference>
<dbReference type="AlphaFoldDB" id="A0A4U0P7B4"/>
<dbReference type="Pfam" id="PF12802">
    <property type="entry name" value="MarR_2"/>
    <property type="match status" value="1"/>
</dbReference>
<sequence length="222" mass="25539">MNYKLVKNIIDLVQQFEIETNKIQGRDLEKEDFIAWIVKSNTVLSVQEPQWEGKEQGRSAESVISTLLVQLNRYAKLYSKSAIADSDFSTQEEFIYLINLRAFGGMTKMQLIQRNVHEKPYGIQIINRLLAQGWIEQVDSLVDKRSKIIFITEAGNLTLESQMAKIRQATSVVSGNLSTSEKMELIQLLNKLVNFHQTIYEQNLDTTELLEVAYHNHLMNSN</sequence>
<gene>
    <name evidence="2" type="ORF">FAZ15_03480</name>
</gene>
<proteinExistence type="predicted"/>
<protein>
    <submittedName>
        <fullName evidence="2">MarR family transcriptional regulator</fullName>
    </submittedName>
</protein>
<dbReference type="SUPFAM" id="SSF46785">
    <property type="entry name" value="Winged helix' DNA-binding domain"/>
    <property type="match status" value="1"/>
</dbReference>
<dbReference type="PROSITE" id="PS50995">
    <property type="entry name" value="HTH_MARR_2"/>
    <property type="match status" value="1"/>
</dbReference>
<reference evidence="2 3" key="1">
    <citation type="submission" date="2019-04" db="EMBL/GenBank/DDBJ databases">
        <title>Sphingobacterium olei sp. nov., isolated from oil-contaminated soil.</title>
        <authorList>
            <person name="Liu B."/>
        </authorList>
    </citation>
    <scope>NUCLEOTIDE SEQUENCE [LARGE SCALE GENOMIC DNA]</scope>
    <source>
        <strain evidence="2 3">HAL-9</strain>
    </source>
</reference>
<dbReference type="RefSeq" id="WP_136899897.1">
    <property type="nucleotide sequence ID" value="NZ_SUME01000001.1"/>
</dbReference>
<keyword evidence="3" id="KW-1185">Reference proteome</keyword>
<accession>A0A4U0P7B4</accession>
<feature type="domain" description="HTH marR-type" evidence="1">
    <location>
        <begin position="61"/>
        <end position="194"/>
    </location>
</feature>
<organism evidence="2 3">
    <name type="scientific">Sphingobacterium olei</name>
    <dbReference type="NCBI Taxonomy" id="2571155"/>
    <lineage>
        <taxon>Bacteria</taxon>
        <taxon>Pseudomonadati</taxon>
        <taxon>Bacteroidota</taxon>
        <taxon>Sphingobacteriia</taxon>
        <taxon>Sphingobacteriales</taxon>
        <taxon>Sphingobacteriaceae</taxon>
        <taxon>Sphingobacterium</taxon>
    </lineage>
</organism>
<dbReference type="InterPro" id="IPR000835">
    <property type="entry name" value="HTH_MarR-typ"/>
</dbReference>
<dbReference type="Proteomes" id="UP000306808">
    <property type="component" value="Unassembled WGS sequence"/>
</dbReference>
<dbReference type="Gene3D" id="1.10.10.10">
    <property type="entry name" value="Winged helix-like DNA-binding domain superfamily/Winged helix DNA-binding domain"/>
    <property type="match status" value="1"/>
</dbReference>
<dbReference type="EMBL" id="SUME01000001">
    <property type="protein sequence ID" value="TJZ63353.1"/>
    <property type="molecule type" value="Genomic_DNA"/>
</dbReference>
<dbReference type="GO" id="GO:0003700">
    <property type="term" value="F:DNA-binding transcription factor activity"/>
    <property type="evidence" value="ECO:0007669"/>
    <property type="project" value="InterPro"/>
</dbReference>
<dbReference type="InterPro" id="IPR036390">
    <property type="entry name" value="WH_DNA-bd_sf"/>
</dbReference>
<comment type="caution">
    <text evidence="2">The sequence shown here is derived from an EMBL/GenBank/DDBJ whole genome shotgun (WGS) entry which is preliminary data.</text>
</comment>
<evidence type="ECO:0000313" key="2">
    <source>
        <dbReference type="EMBL" id="TJZ63353.1"/>
    </source>
</evidence>
<dbReference type="InterPro" id="IPR036388">
    <property type="entry name" value="WH-like_DNA-bd_sf"/>
</dbReference>
<name>A0A4U0P7B4_9SPHI</name>
<evidence type="ECO:0000313" key="3">
    <source>
        <dbReference type="Proteomes" id="UP000306808"/>
    </source>
</evidence>
<evidence type="ECO:0000259" key="1">
    <source>
        <dbReference type="PROSITE" id="PS50995"/>
    </source>
</evidence>
<dbReference type="OrthoDB" id="961069at2"/>